<evidence type="ECO:0000313" key="1">
    <source>
        <dbReference type="EMBL" id="KPZ25954.1"/>
    </source>
</evidence>
<accession>A0A0Q0FPL5</accession>
<proteinExistence type="predicted"/>
<name>A0A0Q0FPL5_9PSED</name>
<evidence type="ECO:0000313" key="2">
    <source>
        <dbReference type="Proteomes" id="UP000050317"/>
    </source>
</evidence>
<evidence type="ECO:0008006" key="3">
    <source>
        <dbReference type="Google" id="ProtNLM"/>
    </source>
</evidence>
<sequence length="436" mass="50191">MAKDDEKYWWNWATQNFPTIDPHSKVKHQIIEEYLQAYVQVLMRNPMRPELRLSIVDGFCGGGRYKNPDGSIHPGSPIIALRAIKEAEVFLNLNRTQPRKVRTQNFFVDIKQNNIDCLNAVLRSENESHRIGKDIFLQCNEFTKSLPTIANQIKKFGHGERALFLLDQYAYGDVPFSSVKWIFNNISNAEVLLTFNVDALVTYLADRQANRKAIANIGLEQHIPWAELIALKANRKHEWQYLIQRCLSKGILVESGATFMTVFFITPQGANPRTYWFIHLAKSYRANDVMKAIHWRYGNQFSHMLSPSLFVGYDANQDVKVTDQQDLMLGEEHHFTGATSDRISSELSELLPQSLYSKKEQTFEQLMHGVANFTMADEELVKRSLNVAVANRDLEVRDKHGKRKRRKGESIQMSDVILTPPQSTFFFPPSTYRSDS</sequence>
<comment type="caution">
    <text evidence="1">The sequence shown here is derived from an EMBL/GenBank/DDBJ whole genome shotgun (WGS) entry which is preliminary data.</text>
</comment>
<organism evidence="1 2">
    <name type="scientific">Pseudomonas syringae pv. viburni</name>
    <dbReference type="NCBI Taxonomy" id="251703"/>
    <lineage>
        <taxon>Bacteria</taxon>
        <taxon>Pseudomonadati</taxon>
        <taxon>Pseudomonadota</taxon>
        <taxon>Gammaproteobacteria</taxon>
        <taxon>Pseudomonadales</taxon>
        <taxon>Pseudomonadaceae</taxon>
        <taxon>Pseudomonas</taxon>
    </lineage>
</organism>
<reference evidence="1 2" key="1">
    <citation type="submission" date="2015-09" db="EMBL/GenBank/DDBJ databases">
        <title>Genome announcement of multiple Pseudomonas syringae strains.</title>
        <authorList>
            <person name="Thakur S."/>
            <person name="Wang P.W."/>
            <person name="Gong Y."/>
            <person name="Weir B.S."/>
            <person name="Guttman D.S."/>
        </authorList>
    </citation>
    <scope>NUCLEOTIDE SEQUENCE [LARGE SCALE GENOMIC DNA]</scope>
    <source>
        <strain evidence="1 2">ICMP3963</strain>
    </source>
</reference>
<dbReference type="EMBL" id="LJRR01000030">
    <property type="protein sequence ID" value="KPZ25954.1"/>
    <property type="molecule type" value="Genomic_DNA"/>
</dbReference>
<gene>
    <name evidence="1" type="ORF">ALO40_00314</name>
</gene>
<dbReference type="PATRIC" id="fig|251703.9.peg.469"/>
<dbReference type="InterPro" id="IPR031009">
    <property type="entry name" value="Tcm_partner"/>
</dbReference>
<dbReference type="RefSeq" id="WP_044422929.1">
    <property type="nucleotide sequence ID" value="NZ_JYHK01000070.1"/>
</dbReference>
<dbReference type="AlphaFoldDB" id="A0A0Q0FPL5"/>
<protein>
    <recommendedName>
        <fullName evidence="3">Three-Cys-motif partner protein TcmP</fullName>
    </recommendedName>
</protein>
<dbReference type="Proteomes" id="UP000050317">
    <property type="component" value="Unassembled WGS sequence"/>
</dbReference>
<dbReference type="NCBIfam" id="TIGR04474">
    <property type="entry name" value="tcm_partner"/>
    <property type="match status" value="1"/>
</dbReference>